<dbReference type="InterPro" id="IPR051840">
    <property type="entry name" value="NifX/NifY_domain"/>
</dbReference>
<accession>D6GSL6</accession>
<dbReference type="InterPro" id="IPR002852">
    <property type="entry name" value="UPF0251"/>
</dbReference>
<dbReference type="Proteomes" id="UP000007468">
    <property type="component" value="Chromosome"/>
</dbReference>
<name>D6GSL6_FILAD</name>
<keyword evidence="3" id="KW-1185">Reference proteome</keyword>
<evidence type="ECO:0000259" key="1">
    <source>
        <dbReference type="Pfam" id="PF02579"/>
    </source>
</evidence>
<dbReference type="Pfam" id="PF02579">
    <property type="entry name" value="Nitro_FeMo-Co"/>
    <property type="match status" value="1"/>
</dbReference>
<proteinExistence type="predicted"/>
<organism evidence="2 3">
    <name type="scientific">Filifactor alocis (strain ATCC 35896 / CCUG 47790 / D40 B5)</name>
    <name type="common">Fusobacterium alocis</name>
    <dbReference type="NCBI Taxonomy" id="546269"/>
    <lineage>
        <taxon>Bacteria</taxon>
        <taxon>Bacillati</taxon>
        <taxon>Bacillota</taxon>
        <taxon>Clostridia</taxon>
        <taxon>Peptostreptococcales</taxon>
        <taxon>Filifactoraceae</taxon>
        <taxon>Filifactor</taxon>
    </lineage>
</organism>
<protein>
    <submittedName>
        <fullName evidence="2">Dinitrogenase iron-molybdenum cofactor</fullName>
    </submittedName>
</protein>
<dbReference type="STRING" id="546269.HMPREF0389_00574"/>
<dbReference type="InterPro" id="IPR003731">
    <property type="entry name" value="Di-Nase_FeMo-co_biosynth"/>
</dbReference>
<dbReference type="Gene3D" id="3.30.420.130">
    <property type="entry name" value="Dinitrogenase iron-molybdenum cofactor biosynthesis domain"/>
    <property type="match status" value="1"/>
</dbReference>
<gene>
    <name evidence="2" type="ordered locus">HMPREF0389_00574</name>
</gene>
<dbReference type="PANTHER" id="PTHR33937">
    <property type="entry name" value="IRON-MOLYBDENUM PROTEIN-RELATED-RELATED"/>
    <property type="match status" value="1"/>
</dbReference>
<dbReference type="PANTHER" id="PTHR33937:SF2">
    <property type="entry name" value="DINITROGENASE IRON-MOLYBDENUM COFACTOR BIOSYNTHESIS DOMAIN-CONTAINING PROTEIN"/>
    <property type="match status" value="1"/>
</dbReference>
<dbReference type="InterPro" id="IPR036105">
    <property type="entry name" value="DiNase_FeMo-co_biosyn_sf"/>
</dbReference>
<dbReference type="InterPro" id="IPR013324">
    <property type="entry name" value="RNA_pol_sigma_r3/r4-like"/>
</dbReference>
<dbReference type="Gene3D" id="1.10.10.10">
    <property type="entry name" value="Winged helix-like DNA-binding domain superfamily/Winged helix DNA-binding domain"/>
    <property type="match status" value="1"/>
</dbReference>
<dbReference type="eggNOG" id="COG1433">
    <property type="taxonomic scope" value="Bacteria"/>
</dbReference>
<dbReference type="InterPro" id="IPR036388">
    <property type="entry name" value="WH-like_DNA-bd_sf"/>
</dbReference>
<dbReference type="InterPro" id="IPR033913">
    <property type="entry name" value="MTH1175_dom"/>
</dbReference>
<reference evidence="3" key="1">
    <citation type="submission" date="2010-12" db="EMBL/GenBank/DDBJ databases">
        <title>The genome sequence of Filifactor alocis strain ATCC 35896.</title>
        <authorList>
            <consortium name="The Broad Institute Genome Sequencing Platform"/>
            <person name="Ward D."/>
            <person name="Earl A."/>
            <person name="Feldgarden M."/>
            <person name="Young S.K."/>
            <person name="Gargeya S."/>
            <person name="Zeng Q."/>
            <person name="Alvarado L."/>
            <person name="Berlin A."/>
            <person name="Bochicchio J."/>
            <person name="Chapman S.B."/>
            <person name="Chen Z."/>
            <person name="Freedman E."/>
            <person name="Gellesch M."/>
            <person name="Goldberg J."/>
            <person name="Griggs A."/>
            <person name="Gujja S."/>
            <person name="Heilman E."/>
            <person name="Heiman D."/>
            <person name="Howarth C."/>
            <person name="Mehta T."/>
            <person name="Neiman D."/>
            <person name="Pearson M."/>
            <person name="Roberts A."/>
            <person name="Saif S."/>
            <person name="Shea T."/>
            <person name="Shenoy N."/>
            <person name="Sisk P."/>
            <person name="Stolte C."/>
            <person name="Sykes S."/>
            <person name="White J."/>
            <person name="Yandava C."/>
            <person name="Izard J."/>
            <person name="Blanton J.M."/>
            <person name="Baranova O.V."/>
            <person name="Tanner A.C."/>
            <person name="Dewhirst F.E."/>
            <person name="Haas B."/>
            <person name="Nusbaum C."/>
            <person name="Birren B."/>
        </authorList>
    </citation>
    <scope>NUCLEOTIDE SEQUENCE [LARGE SCALE GENOMIC DNA]</scope>
    <source>
        <strain evidence="3">ATCC 35896 / D40 B5</strain>
    </source>
</reference>
<evidence type="ECO:0000313" key="3">
    <source>
        <dbReference type="Proteomes" id="UP000007468"/>
    </source>
</evidence>
<dbReference type="Pfam" id="PF02001">
    <property type="entry name" value="DUF134"/>
    <property type="match status" value="1"/>
</dbReference>
<dbReference type="eggNOG" id="COG1342">
    <property type="taxonomic scope" value="Bacteria"/>
</dbReference>
<sequence>MSKTQEVVSISRPIRCRKICQYPDYWNFIPEGHDGDSVVELTLDELETIRWIDYEGLSQLECASRLNVARTTVTAIYNRARKKIADSIINGKQLKICGGNYEIDCDTLSTSQMLQQKGNNTMRIAITYENGQVFQHFGHTAQFMMYDIENNTIKDSKIFDTQGSGHGALATFLKNNETDILICGGIGSGAVNALEEAKIKLYAGVSGDVEKTVQAFLDGKLVANSSANCNHHDEHEHGHHSCTDHHRNHECGHGSCHH</sequence>
<dbReference type="CDD" id="cd00851">
    <property type="entry name" value="MTH1175"/>
    <property type="match status" value="1"/>
</dbReference>
<dbReference type="KEGG" id="faa:HMPREF0389_00574"/>
<dbReference type="SUPFAM" id="SSF53146">
    <property type="entry name" value="Nitrogenase accessory factor-like"/>
    <property type="match status" value="1"/>
</dbReference>
<feature type="domain" description="Dinitrogenase iron-molybdenum cofactor biosynthesis" evidence="1">
    <location>
        <begin position="130"/>
        <end position="217"/>
    </location>
</feature>
<dbReference type="SUPFAM" id="SSF88659">
    <property type="entry name" value="Sigma3 and sigma4 domains of RNA polymerase sigma factors"/>
    <property type="match status" value="1"/>
</dbReference>
<evidence type="ECO:0000313" key="2">
    <source>
        <dbReference type="EMBL" id="EFE28657.1"/>
    </source>
</evidence>
<dbReference type="RefSeq" id="WP_014262615.1">
    <property type="nucleotide sequence ID" value="NC_016630.1"/>
</dbReference>
<dbReference type="AlphaFoldDB" id="D6GSL6"/>
<dbReference type="EMBL" id="CP002390">
    <property type="protein sequence ID" value="EFE28657.1"/>
    <property type="molecule type" value="Genomic_DNA"/>
</dbReference>